<evidence type="ECO:0000259" key="2">
    <source>
        <dbReference type="Pfam" id="PF06985"/>
    </source>
</evidence>
<evidence type="ECO:0000313" key="4">
    <source>
        <dbReference type="Proteomes" id="UP001303473"/>
    </source>
</evidence>
<keyword evidence="1" id="KW-1133">Transmembrane helix</keyword>
<dbReference type="InterPro" id="IPR010730">
    <property type="entry name" value="HET"/>
</dbReference>
<feature type="domain" description="Heterokaryon incompatibility" evidence="2">
    <location>
        <begin position="155"/>
        <end position="337"/>
    </location>
</feature>
<dbReference type="InterPro" id="IPR052895">
    <property type="entry name" value="HetReg/Transcr_Mod"/>
</dbReference>
<keyword evidence="1" id="KW-0472">Membrane</keyword>
<evidence type="ECO:0000313" key="3">
    <source>
        <dbReference type="EMBL" id="KAK3940748.1"/>
    </source>
</evidence>
<accession>A0AAN6NAJ5</accession>
<dbReference type="PANTHER" id="PTHR24148">
    <property type="entry name" value="ANKYRIN REPEAT DOMAIN-CONTAINING PROTEIN 39 HOMOLOG-RELATED"/>
    <property type="match status" value="1"/>
</dbReference>
<dbReference type="AlphaFoldDB" id="A0AAN6NAJ5"/>
<reference evidence="4" key="1">
    <citation type="journal article" date="2023" name="Mol. Phylogenet. Evol.">
        <title>Genome-scale phylogeny and comparative genomics of the fungal order Sordariales.</title>
        <authorList>
            <person name="Hensen N."/>
            <person name="Bonometti L."/>
            <person name="Westerberg I."/>
            <person name="Brannstrom I.O."/>
            <person name="Guillou S."/>
            <person name="Cros-Aarteil S."/>
            <person name="Calhoun S."/>
            <person name="Haridas S."/>
            <person name="Kuo A."/>
            <person name="Mondo S."/>
            <person name="Pangilinan J."/>
            <person name="Riley R."/>
            <person name="LaButti K."/>
            <person name="Andreopoulos B."/>
            <person name="Lipzen A."/>
            <person name="Chen C."/>
            <person name="Yan M."/>
            <person name="Daum C."/>
            <person name="Ng V."/>
            <person name="Clum A."/>
            <person name="Steindorff A."/>
            <person name="Ohm R.A."/>
            <person name="Martin F."/>
            <person name="Silar P."/>
            <person name="Natvig D.O."/>
            <person name="Lalanne C."/>
            <person name="Gautier V."/>
            <person name="Ament-Velasquez S.L."/>
            <person name="Kruys A."/>
            <person name="Hutchinson M.I."/>
            <person name="Powell A.J."/>
            <person name="Barry K."/>
            <person name="Miller A.N."/>
            <person name="Grigoriev I.V."/>
            <person name="Debuchy R."/>
            <person name="Gladieux P."/>
            <person name="Hiltunen Thoren M."/>
            <person name="Johannesson H."/>
        </authorList>
    </citation>
    <scope>NUCLEOTIDE SEQUENCE [LARGE SCALE GENOMIC DNA]</scope>
    <source>
        <strain evidence="4">CBS 340.73</strain>
    </source>
</reference>
<dbReference type="Pfam" id="PF06985">
    <property type="entry name" value="HET"/>
    <property type="match status" value="1"/>
</dbReference>
<dbReference type="PANTHER" id="PTHR24148:SF73">
    <property type="entry name" value="HET DOMAIN PROTEIN (AFU_ORTHOLOGUE AFUA_8G01020)"/>
    <property type="match status" value="1"/>
</dbReference>
<comment type="caution">
    <text evidence="3">The sequence shown here is derived from an EMBL/GenBank/DDBJ whole genome shotgun (WGS) entry which is preliminary data.</text>
</comment>
<proteinExistence type="predicted"/>
<dbReference type="Proteomes" id="UP001303473">
    <property type="component" value="Unassembled WGS sequence"/>
</dbReference>
<evidence type="ECO:0000256" key="1">
    <source>
        <dbReference type="SAM" id="Phobius"/>
    </source>
</evidence>
<sequence>MGGMRKLTPKDRGLLQLVAIVVLALLPVILVAIILYGLVGVISAIFGQGDIMDALGSTGGGIAMAVLLPFRTTFDNCRHLVKYLRRSSLARQGSASNNSDGIPYQLLAHRKPYQSCRLWNADQFRILVISPASFDEPLRGELVVSNFSTPYQPQYDALSYTWADETGDTTRAHEFLLEGEKGSILITKNCEAAIRRLRHTQHQRWVWIDAICIDQDSDTERTYQVSIMSKIYTSARNVVVYTGEGTPETDRLFDWLNGLKTADLDIPSSGDQAGNLAEDVAVKLERYWSIGRENLMALVRGPGAHAEAANMSESDLIRIITDFFSRRWFRRVWVLQEVSLPDPRNTTVMCGARSVSAMRALHLLSLLRKHPAAAMMRIFVLVRNAPRGHEKSHLLDILIEARGREAGEPRDKIFGLLSIAKLLDKGRFPELEADYSMTTQQVYARYSSFFIRHHGPGLFLSLIKSRPELPGLPSWAADWIVPWPNYKAVAGRDLAAATRSANNNKDTSNAGVIFTNEDGFAILTLVRPRILQGYFTRSGHIDESDKIDAEKVESLGEGQVLIEMYPGLAALLAKKPDHYTFVQTCPHALSEAGVEELVARWSSVVVDAEGPKHPGTSEYLGPVETFKLR</sequence>
<name>A0AAN6NAJ5_9PEZI</name>
<protein>
    <submittedName>
        <fullName evidence="3">Heterokaryon incompatibility protein-domain-containing protein</fullName>
    </submittedName>
</protein>
<keyword evidence="4" id="KW-1185">Reference proteome</keyword>
<feature type="transmembrane region" description="Helical" evidence="1">
    <location>
        <begin position="14"/>
        <end position="39"/>
    </location>
</feature>
<dbReference type="EMBL" id="MU853792">
    <property type="protein sequence ID" value="KAK3940748.1"/>
    <property type="molecule type" value="Genomic_DNA"/>
</dbReference>
<keyword evidence="1" id="KW-0812">Transmembrane</keyword>
<organism evidence="3 4">
    <name type="scientific">Diplogelasinospora grovesii</name>
    <dbReference type="NCBI Taxonomy" id="303347"/>
    <lineage>
        <taxon>Eukaryota</taxon>
        <taxon>Fungi</taxon>
        <taxon>Dikarya</taxon>
        <taxon>Ascomycota</taxon>
        <taxon>Pezizomycotina</taxon>
        <taxon>Sordariomycetes</taxon>
        <taxon>Sordariomycetidae</taxon>
        <taxon>Sordariales</taxon>
        <taxon>Diplogelasinosporaceae</taxon>
        <taxon>Diplogelasinospora</taxon>
    </lineage>
</organism>
<gene>
    <name evidence="3" type="ORF">QBC46DRAFT_434045</name>
</gene>